<keyword evidence="5 9" id="KW-0812">Transmembrane</keyword>
<accession>A0A021VWJ9</accession>
<feature type="transmembrane region" description="Helical" evidence="9">
    <location>
        <begin position="82"/>
        <end position="100"/>
    </location>
</feature>
<evidence type="ECO:0000256" key="9">
    <source>
        <dbReference type="SAM" id="Phobius"/>
    </source>
</evidence>
<keyword evidence="11" id="KW-1185">Reference proteome</keyword>
<dbReference type="InterPro" id="IPR002549">
    <property type="entry name" value="AI-2E-like"/>
</dbReference>
<dbReference type="GO" id="GO:0005886">
    <property type="term" value="C:plasma membrane"/>
    <property type="evidence" value="ECO:0007669"/>
    <property type="project" value="UniProtKB-SubCell"/>
</dbReference>
<comment type="subcellular location">
    <subcellularLocation>
        <location evidence="1">Cell membrane</location>
        <topology evidence="1">Multi-pass membrane protein</topology>
    </subcellularLocation>
</comment>
<evidence type="ECO:0000256" key="1">
    <source>
        <dbReference type="ARBA" id="ARBA00004651"/>
    </source>
</evidence>
<dbReference type="PANTHER" id="PTHR21716">
    <property type="entry name" value="TRANSMEMBRANE PROTEIN"/>
    <property type="match status" value="1"/>
</dbReference>
<feature type="compositionally biased region" description="Acidic residues" evidence="8">
    <location>
        <begin position="398"/>
        <end position="412"/>
    </location>
</feature>
<dbReference type="OrthoDB" id="9784366at2"/>
<reference evidence="10 11" key="1">
    <citation type="submission" date="2014-01" db="EMBL/GenBank/DDBJ databases">
        <title>Actinotalea ferrariae CF5-4.</title>
        <authorList>
            <person name="Chen F."/>
            <person name="Li Y."/>
            <person name="Wang G."/>
        </authorList>
    </citation>
    <scope>NUCLEOTIDE SEQUENCE [LARGE SCALE GENOMIC DNA]</scope>
    <source>
        <strain evidence="10 11">CF5-4</strain>
    </source>
</reference>
<dbReference type="EMBL" id="AXCW01000034">
    <property type="protein sequence ID" value="EYR64385.1"/>
    <property type="molecule type" value="Genomic_DNA"/>
</dbReference>
<feature type="transmembrane region" description="Helical" evidence="9">
    <location>
        <begin position="317"/>
        <end position="333"/>
    </location>
</feature>
<comment type="similarity">
    <text evidence="2">Belongs to the autoinducer-2 exporter (AI-2E) (TC 2.A.86) family.</text>
</comment>
<evidence type="ECO:0000256" key="4">
    <source>
        <dbReference type="ARBA" id="ARBA00022475"/>
    </source>
</evidence>
<evidence type="ECO:0000313" key="11">
    <source>
        <dbReference type="Proteomes" id="UP000019753"/>
    </source>
</evidence>
<dbReference type="AlphaFoldDB" id="A0A021VWJ9"/>
<feature type="transmembrane region" description="Helical" evidence="9">
    <location>
        <begin position="112"/>
        <end position="134"/>
    </location>
</feature>
<name>A0A021VWJ9_9CELL</name>
<dbReference type="Pfam" id="PF01594">
    <property type="entry name" value="AI-2E_transport"/>
    <property type="match status" value="1"/>
</dbReference>
<keyword evidence="7 9" id="KW-0472">Membrane</keyword>
<dbReference type="PANTHER" id="PTHR21716:SF53">
    <property type="entry name" value="PERMEASE PERM-RELATED"/>
    <property type="match status" value="1"/>
</dbReference>
<proteinExistence type="inferred from homology"/>
<feature type="transmembrane region" description="Helical" evidence="9">
    <location>
        <begin position="59"/>
        <end position="76"/>
    </location>
</feature>
<feature type="transmembrane region" description="Helical" evidence="9">
    <location>
        <begin position="260"/>
        <end position="279"/>
    </location>
</feature>
<feature type="region of interest" description="Disordered" evidence="8">
    <location>
        <begin position="392"/>
        <end position="435"/>
    </location>
</feature>
<feature type="compositionally biased region" description="Basic and acidic residues" evidence="8">
    <location>
        <begin position="422"/>
        <end position="435"/>
    </location>
</feature>
<gene>
    <name evidence="10" type="ORF">N866_11840</name>
</gene>
<keyword evidence="4" id="KW-1003">Cell membrane</keyword>
<dbReference type="GO" id="GO:0055085">
    <property type="term" value="P:transmembrane transport"/>
    <property type="evidence" value="ECO:0007669"/>
    <property type="project" value="TreeGrafter"/>
</dbReference>
<evidence type="ECO:0000256" key="3">
    <source>
        <dbReference type="ARBA" id="ARBA00022448"/>
    </source>
</evidence>
<keyword evidence="3" id="KW-0813">Transport</keyword>
<evidence type="ECO:0000256" key="2">
    <source>
        <dbReference type="ARBA" id="ARBA00009773"/>
    </source>
</evidence>
<evidence type="ECO:0000256" key="8">
    <source>
        <dbReference type="SAM" id="MobiDB-lite"/>
    </source>
</evidence>
<keyword evidence="6 9" id="KW-1133">Transmembrane helix</keyword>
<organism evidence="10 11">
    <name type="scientific">Actinotalea ferrariae CF5-4</name>
    <dbReference type="NCBI Taxonomy" id="948458"/>
    <lineage>
        <taxon>Bacteria</taxon>
        <taxon>Bacillati</taxon>
        <taxon>Actinomycetota</taxon>
        <taxon>Actinomycetes</taxon>
        <taxon>Micrococcales</taxon>
        <taxon>Cellulomonadaceae</taxon>
        <taxon>Actinotalea</taxon>
    </lineage>
</organism>
<evidence type="ECO:0000256" key="7">
    <source>
        <dbReference type="ARBA" id="ARBA00023136"/>
    </source>
</evidence>
<evidence type="ECO:0000256" key="6">
    <source>
        <dbReference type="ARBA" id="ARBA00022989"/>
    </source>
</evidence>
<comment type="caution">
    <text evidence="10">The sequence shown here is derived from an EMBL/GenBank/DDBJ whole genome shotgun (WGS) entry which is preliminary data.</text>
</comment>
<evidence type="ECO:0000313" key="10">
    <source>
        <dbReference type="EMBL" id="EYR64385.1"/>
    </source>
</evidence>
<feature type="transmembrane region" description="Helical" evidence="9">
    <location>
        <begin position="353"/>
        <end position="384"/>
    </location>
</feature>
<protein>
    <submittedName>
        <fullName evidence="10">Membrane protein</fullName>
    </submittedName>
</protein>
<dbReference type="RefSeq" id="WP_081802343.1">
    <property type="nucleotide sequence ID" value="NZ_AXCW01000034.1"/>
</dbReference>
<feature type="transmembrane region" description="Helical" evidence="9">
    <location>
        <begin position="285"/>
        <end position="310"/>
    </location>
</feature>
<sequence>MTEHDVTASADAVERPRASVKHLNSAGPAAKKVAGVRRNPSVVGFEETAPHWLRVAAGWSWRTLVVVAAVALVFWATSKVLFVFIAVFVALVFTAVLRPLVKVLSRLMPRGLATAISLILSLLAVAGVFTYVGLSVAGQWQNLADQFNDGIATIFEFLEDSPLHLRVTPEDVQQWLVTGQQWLEENSSEVAGRVWTGAGSVGLVFSALALATFCTVFFLTRGEEMWHWFLNQLPLRVRETWLTGGDVAWYTFSGYTRGTVIVAAADGLLALIILLLLGVPLAAPLAVLVFVGAFIPLIGAPLAMVVAMIVALATNGILNAVLVGVGIALIGQFEGHVLTPLVMGKQVSLHPVAVALSVTAGTIVAGILGAVIAVPLVAVAWAVFSRLRHPDPPTDFDHLEDDDEGDDDDTADDGGGGVPVTVDRRDGRDGERSRG</sequence>
<evidence type="ECO:0000256" key="5">
    <source>
        <dbReference type="ARBA" id="ARBA00022692"/>
    </source>
</evidence>
<dbReference type="Proteomes" id="UP000019753">
    <property type="component" value="Unassembled WGS sequence"/>
</dbReference>
<feature type="transmembrane region" description="Helical" evidence="9">
    <location>
        <begin position="194"/>
        <end position="219"/>
    </location>
</feature>